<dbReference type="Pfam" id="PF12706">
    <property type="entry name" value="Lactamase_B_2"/>
    <property type="match status" value="1"/>
</dbReference>
<reference evidence="2 3" key="2">
    <citation type="submission" date="2020-03" db="EMBL/GenBank/DDBJ databases">
        <authorList>
            <person name="Ichikawa N."/>
            <person name="Kimura A."/>
            <person name="Kitahashi Y."/>
            <person name="Uohara A."/>
        </authorList>
    </citation>
    <scope>NUCLEOTIDE SEQUENCE [LARGE SCALE GENOMIC DNA]</scope>
    <source>
        <strain evidence="2 3">NBRC 108638</strain>
    </source>
</reference>
<keyword evidence="3" id="KW-1185">Reference proteome</keyword>
<feature type="domain" description="Metallo-beta-lactamase" evidence="1">
    <location>
        <begin position="148"/>
        <end position="344"/>
    </location>
</feature>
<reference evidence="2 3" key="1">
    <citation type="submission" date="2020-03" db="EMBL/GenBank/DDBJ databases">
        <title>Whole genome shotgun sequence of Phytohabitans rumicis NBRC 108638.</title>
        <authorList>
            <person name="Komaki H."/>
            <person name="Tamura T."/>
        </authorList>
    </citation>
    <scope>NUCLEOTIDE SEQUENCE [LARGE SCALE GENOMIC DNA]</scope>
    <source>
        <strain evidence="2 3">NBRC 108638</strain>
    </source>
</reference>
<dbReference type="GO" id="GO:0005737">
    <property type="term" value="C:cytoplasm"/>
    <property type="evidence" value="ECO:0007669"/>
    <property type="project" value="TreeGrafter"/>
</dbReference>
<organism evidence="2 3">
    <name type="scientific">Phytohabitans rumicis</name>
    <dbReference type="NCBI Taxonomy" id="1076125"/>
    <lineage>
        <taxon>Bacteria</taxon>
        <taxon>Bacillati</taxon>
        <taxon>Actinomycetota</taxon>
        <taxon>Actinomycetes</taxon>
        <taxon>Micromonosporales</taxon>
        <taxon>Micromonosporaceae</taxon>
    </lineage>
</organism>
<name>A0A6V8LJL9_9ACTN</name>
<evidence type="ECO:0000313" key="2">
    <source>
        <dbReference type="EMBL" id="GFJ92815.1"/>
    </source>
</evidence>
<sequence>MPALDDCDPPAELGGGYGGLLTTGARAQDEHVVVIHTVILAGFGYQSLTSNGYGYLVRFTPAAFGGRPDGDRMGRSARYRDGRFHNTVPATTLTPGTAPGAMRELIFGKQRRRPSGPVPLVTPGAAPADGLHVTWYGHASTLIEIDGRRVLFDPVWSKRCSPFQFAGPRRLHPPPIPLDQLPALDAIVISHDHYDHLDMPTVRSLVRTQEAPFLVPLGVGAHLDRWRVPKDRIVELDWDDGVEVSGLRFTATAARHFSGRAFARDRTLWGSWVVSGGDRSVFYTGDSGYFDGYAAIGEAHGPFDISLIQIGAYSPAWPDIHMTPEDAVKAHVDLRGGLLLPVHWATFNLSFHAWSEPADRLWREAKAYDVSVTIPRPGERVDVSDPPTVDGWWQPLS</sequence>
<protein>
    <submittedName>
        <fullName evidence="2">Zn-dependent hydrolase</fullName>
    </submittedName>
</protein>
<dbReference type="Gene3D" id="3.60.15.10">
    <property type="entry name" value="Ribonuclease Z/Hydroxyacylglutathione hydrolase-like"/>
    <property type="match status" value="1"/>
</dbReference>
<dbReference type="InterPro" id="IPR001279">
    <property type="entry name" value="Metallo-B-lactamas"/>
</dbReference>
<dbReference type="GO" id="GO:0016787">
    <property type="term" value="F:hydrolase activity"/>
    <property type="evidence" value="ECO:0007669"/>
    <property type="project" value="UniProtKB-KW"/>
</dbReference>
<accession>A0A6V8LJL9</accession>
<dbReference type="PANTHER" id="PTHR15032:SF4">
    <property type="entry name" value="N-ACYL-PHOSPHATIDYLETHANOLAMINE-HYDROLYZING PHOSPHOLIPASE D"/>
    <property type="match status" value="1"/>
</dbReference>
<dbReference type="SUPFAM" id="SSF56281">
    <property type="entry name" value="Metallo-hydrolase/oxidoreductase"/>
    <property type="match status" value="1"/>
</dbReference>
<proteinExistence type="predicted"/>
<evidence type="ECO:0000313" key="3">
    <source>
        <dbReference type="Proteomes" id="UP000482960"/>
    </source>
</evidence>
<keyword evidence="2" id="KW-0378">Hydrolase</keyword>
<dbReference type="Proteomes" id="UP000482960">
    <property type="component" value="Unassembled WGS sequence"/>
</dbReference>
<dbReference type="InterPro" id="IPR036866">
    <property type="entry name" value="RibonucZ/Hydroxyglut_hydro"/>
</dbReference>
<evidence type="ECO:0000259" key="1">
    <source>
        <dbReference type="Pfam" id="PF12706"/>
    </source>
</evidence>
<dbReference type="EMBL" id="BLPG01000001">
    <property type="protein sequence ID" value="GFJ92815.1"/>
    <property type="molecule type" value="Genomic_DNA"/>
</dbReference>
<dbReference type="PANTHER" id="PTHR15032">
    <property type="entry name" value="N-ACYL-PHOSPHATIDYLETHANOLAMINE-HYDROLYZING PHOSPHOLIPASE D"/>
    <property type="match status" value="1"/>
</dbReference>
<gene>
    <name evidence="2" type="ORF">Prum_064570</name>
</gene>
<comment type="caution">
    <text evidence="2">The sequence shown here is derived from an EMBL/GenBank/DDBJ whole genome shotgun (WGS) entry which is preliminary data.</text>
</comment>
<dbReference type="AlphaFoldDB" id="A0A6V8LJL9"/>